<evidence type="ECO:0000259" key="8">
    <source>
        <dbReference type="Pfam" id="PF00933"/>
    </source>
</evidence>
<dbReference type="EC" id="3.2.1.21" evidence="3"/>
<evidence type="ECO:0000256" key="4">
    <source>
        <dbReference type="ARBA" id="ARBA00022729"/>
    </source>
</evidence>
<dbReference type="InterPro" id="IPR017853">
    <property type="entry name" value="GH"/>
</dbReference>
<dbReference type="SUPFAM" id="SSF51445">
    <property type="entry name" value="(Trans)glycosidases"/>
    <property type="match status" value="1"/>
</dbReference>
<dbReference type="Pfam" id="PF00933">
    <property type="entry name" value="Glyco_hydro_3"/>
    <property type="match status" value="1"/>
</dbReference>
<evidence type="ECO:0000256" key="5">
    <source>
        <dbReference type="ARBA" id="ARBA00022801"/>
    </source>
</evidence>
<name>A0ABS9Q3F7_9MICO</name>
<evidence type="ECO:0000256" key="7">
    <source>
        <dbReference type="SAM" id="SignalP"/>
    </source>
</evidence>
<keyword evidence="5 9" id="KW-0378">Hydrolase</keyword>
<comment type="catalytic activity">
    <reaction evidence="1">
        <text>Hydrolysis of terminal, non-reducing beta-D-glucosyl residues with release of beta-D-glucose.</text>
        <dbReference type="EC" id="3.2.1.21"/>
    </reaction>
</comment>
<evidence type="ECO:0000313" key="9">
    <source>
        <dbReference type="EMBL" id="MCG7322411.1"/>
    </source>
</evidence>
<proteinExistence type="inferred from homology"/>
<evidence type="ECO:0000256" key="1">
    <source>
        <dbReference type="ARBA" id="ARBA00000448"/>
    </source>
</evidence>
<feature type="signal peptide" evidence="7">
    <location>
        <begin position="1"/>
        <end position="29"/>
    </location>
</feature>
<keyword evidence="10" id="KW-1185">Reference proteome</keyword>
<evidence type="ECO:0000256" key="6">
    <source>
        <dbReference type="ARBA" id="ARBA00023295"/>
    </source>
</evidence>
<dbReference type="InterPro" id="IPR051915">
    <property type="entry name" value="Cellulose_Degrad_GH3"/>
</dbReference>
<organism evidence="9 10">
    <name type="scientific">Arsenicicoccus bolidensis</name>
    <dbReference type="NCBI Taxonomy" id="229480"/>
    <lineage>
        <taxon>Bacteria</taxon>
        <taxon>Bacillati</taxon>
        <taxon>Actinomycetota</taxon>
        <taxon>Actinomycetes</taxon>
        <taxon>Micrococcales</taxon>
        <taxon>Intrasporangiaceae</taxon>
        <taxon>Arsenicicoccus</taxon>
    </lineage>
</organism>
<dbReference type="InterPro" id="IPR001764">
    <property type="entry name" value="Glyco_hydro_3_N"/>
</dbReference>
<dbReference type="GO" id="GO:0016787">
    <property type="term" value="F:hydrolase activity"/>
    <property type="evidence" value="ECO:0007669"/>
    <property type="project" value="UniProtKB-KW"/>
</dbReference>
<gene>
    <name evidence="9" type="ORF">MHL29_11035</name>
</gene>
<protein>
    <recommendedName>
        <fullName evidence="3">beta-glucosidase</fullName>
        <ecNumber evidence="3">3.2.1.21</ecNumber>
    </recommendedName>
</protein>
<keyword evidence="6" id="KW-0326">Glycosidase</keyword>
<dbReference type="EMBL" id="JAKRCV010000034">
    <property type="protein sequence ID" value="MCG7322411.1"/>
    <property type="molecule type" value="Genomic_DNA"/>
</dbReference>
<dbReference type="Gene3D" id="3.20.20.300">
    <property type="entry name" value="Glycoside hydrolase, family 3, N-terminal domain"/>
    <property type="match status" value="1"/>
</dbReference>
<keyword evidence="4 7" id="KW-0732">Signal</keyword>
<evidence type="ECO:0000256" key="3">
    <source>
        <dbReference type="ARBA" id="ARBA00012744"/>
    </source>
</evidence>
<evidence type="ECO:0000313" key="10">
    <source>
        <dbReference type="Proteomes" id="UP001521931"/>
    </source>
</evidence>
<reference evidence="9 10" key="1">
    <citation type="submission" date="2022-02" db="EMBL/GenBank/DDBJ databases">
        <title>Uncovering new skin microbiome diversity through culturing and metagenomics.</title>
        <authorList>
            <person name="Conlan S."/>
            <person name="Deming C."/>
            <person name="Nisc Comparative Sequencing Program N."/>
            <person name="Segre J.A."/>
        </authorList>
    </citation>
    <scope>NUCLEOTIDE SEQUENCE [LARGE SCALE GENOMIC DNA]</scope>
    <source>
        <strain evidence="9 10">ACRQZ</strain>
    </source>
</reference>
<dbReference type="Proteomes" id="UP001521931">
    <property type="component" value="Unassembled WGS sequence"/>
</dbReference>
<dbReference type="PANTHER" id="PTHR30620">
    <property type="entry name" value="PERIPLASMIC BETA-GLUCOSIDASE-RELATED"/>
    <property type="match status" value="1"/>
</dbReference>
<dbReference type="InterPro" id="IPR036881">
    <property type="entry name" value="Glyco_hydro_3_C_sf"/>
</dbReference>
<dbReference type="PANTHER" id="PTHR30620:SF16">
    <property type="entry name" value="LYSOSOMAL BETA GLUCOSIDASE"/>
    <property type="match status" value="1"/>
</dbReference>
<dbReference type="InterPro" id="IPR036962">
    <property type="entry name" value="Glyco_hydro_3_N_sf"/>
</dbReference>
<comment type="caution">
    <text evidence="9">The sequence shown here is derived from an EMBL/GenBank/DDBJ whole genome shotgun (WGS) entry which is preliminary data.</text>
</comment>
<feature type="chain" id="PRO_5046309411" description="beta-glucosidase" evidence="7">
    <location>
        <begin position="30"/>
        <end position="797"/>
    </location>
</feature>
<dbReference type="Gene3D" id="3.40.50.1700">
    <property type="entry name" value="Glycoside hydrolase family 3 C-terminal domain"/>
    <property type="match status" value="1"/>
</dbReference>
<dbReference type="RefSeq" id="WP_029211465.1">
    <property type="nucleotide sequence ID" value="NZ_JAKRCV010000034.1"/>
</dbReference>
<evidence type="ECO:0000256" key="2">
    <source>
        <dbReference type="ARBA" id="ARBA00005336"/>
    </source>
</evidence>
<comment type="similarity">
    <text evidence="2">Belongs to the glycosyl hydrolase 3 family.</text>
</comment>
<accession>A0ABS9Q3F7</accession>
<feature type="domain" description="Glycoside hydrolase family 3 N-terminal" evidence="8">
    <location>
        <begin position="203"/>
        <end position="461"/>
    </location>
</feature>
<sequence>MRTTPLLATTLAGALALGGAAATAGTAHADPALPTPTERTVTDGRTTFTQVTNPAGGAVLSYVPGGSVKLLRVTTDEAVLAFKDMNANGRLDVWEDWRRSTNERAKALAQELTIPQVAGLMLFSSHERNAAAGLTDPQRKYLGVDHLRNVLNASSNDVKATVTWVNQVQAYAETRARSGLPYVPVNFSSDPRSTAANDSAYNAAGSDISRWPSNLGLAATFSRKTMLDFASTSSEEYRAMGITTALGPQIDLATEPRWLRVDGTFGENAALASTMAKAYVEGSQNTYDLYGHPTGWGEDSINTMIKHWPGDGAGEAGRESHLNAGKYAVYPGNNWAEHLKPFQAASDATAVMSSYSIAIAKDGSPLTGNRVGSAYDKVKIDLARNAGYDGVICTDWGVTRGYTDPNSPFGMAWGMEKASVNERHYAVLRAGLDMFGGNNDTVPVLAAHAMWQKDFEAGKVPVSADVRFRQSGERILRMLFAPGLFENPYLDLSRSQATVASKDKQMRGIAAQLDSVVMLKNARRTVKKSSLASFKNKTVYIPSTIAHGFPSVFSQATTDVVGPTMDVDTAKRYFKKVLTDTPVLDASGKVVDYRLPDLSSVDLVLAGLRGPDNGDNFTGAGMNKDGSFYPLSLQWRPYTAAGPHVRRTSIAGDLREDGTQENRSYYGATSKIGNERDLTAVLRAADAVRTVERRTGRHIPIIASVKAKTSFIPAEFERRVDAILVGYSVSDQALIETALGQHEPRGRLPMTSPKDMDAVEAQLEDVGEDMTPYRDSMGNTYSFGFGLGWKGVIDRRR</sequence>
<dbReference type="SUPFAM" id="SSF52279">
    <property type="entry name" value="Beta-D-glucan exohydrolase, C-terminal domain"/>
    <property type="match status" value="1"/>
</dbReference>